<sequence length="203" mass="22065">MATMPDTLIKLAGRHSPQALRLALGAVLSPAQLQTLDVLHADEADLTYVYLALAADAGQAAVDAGPALHEALRSACMALCPQPELVGLHNTLDLAGHASGSHAEWHYIVETDVRPEAEDDFNAWYSTEHMPGLAAVPGTARARRYLGTGAPRHYATYDLAERAAFGSEPWLAVRATAWSSRVRPNFYNTRRTMFRRADDSTRG</sequence>
<comment type="caution">
    <text evidence="1">The sequence shown here is derived from an EMBL/GenBank/DDBJ whole genome shotgun (WGS) entry which is preliminary data.</text>
</comment>
<accession>A0ABV8NXA1</accession>
<evidence type="ECO:0000313" key="1">
    <source>
        <dbReference type="EMBL" id="MFC4200112.1"/>
    </source>
</evidence>
<dbReference type="EMBL" id="JBHSBV010000001">
    <property type="protein sequence ID" value="MFC4200112.1"/>
    <property type="molecule type" value="Genomic_DNA"/>
</dbReference>
<evidence type="ECO:0000313" key="2">
    <source>
        <dbReference type="Proteomes" id="UP001595848"/>
    </source>
</evidence>
<dbReference type="Proteomes" id="UP001595848">
    <property type="component" value="Unassembled WGS sequence"/>
</dbReference>
<organism evidence="1 2">
    <name type="scientific">Candidimonas humi</name>
    <dbReference type="NCBI Taxonomy" id="683355"/>
    <lineage>
        <taxon>Bacteria</taxon>
        <taxon>Pseudomonadati</taxon>
        <taxon>Pseudomonadota</taxon>
        <taxon>Betaproteobacteria</taxon>
        <taxon>Burkholderiales</taxon>
        <taxon>Alcaligenaceae</taxon>
        <taxon>Candidimonas</taxon>
    </lineage>
</organism>
<dbReference type="RefSeq" id="WP_217965128.1">
    <property type="nucleotide sequence ID" value="NZ_JAHTBN010000005.1"/>
</dbReference>
<gene>
    <name evidence="1" type="ORF">ACFOY1_04010</name>
</gene>
<reference evidence="2" key="1">
    <citation type="journal article" date="2019" name="Int. J. Syst. Evol. Microbiol.">
        <title>The Global Catalogue of Microorganisms (GCM) 10K type strain sequencing project: providing services to taxonomists for standard genome sequencing and annotation.</title>
        <authorList>
            <consortium name="The Broad Institute Genomics Platform"/>
            <consortium name="The Broad Institute Genome Sequencing Center for Infectious Disease"/>
            <person name="Wu L."/>
            <person name="Ma J."/>
        </authorList>
    </citation>
    <scope>NUCLEOTIDE SEQUENCE [LARGE SCALE GENOMIC DNA]</scope>
    <source>
        <strain evidence="2">LMG 24813</strain>
    </source>
</reference>
<name>A0ABV8NXA1_9BURK</name>
<keyword evidence="2" id="KW-1185">Reference proteome</keyword>
<protein>
    <submittedName>
        <fullName evidence="1">DUF4286 family protein</fullName>
    </submittedName>
</protein>
<proteinExistence type="predicted"/>